<dbReference type="Proteomes" id="UP000638560">
    <property type="component" value="Unassembled WGS sequence"/>
</dbReference>
<organism evidence="3 4">
    <name type="scientific">Plantactinospora alkalitolerans</name>
    <dbReference type="NCBI Taxonomy" id="2789879"/>
    <lineage>
        <taxon>Bacteria</taxon>
        <taxon>Bacillati</taxon>
        <taxon>Actinomycetota</taxon>
        <taxon>Actinomycetes</taxon>
        <taxon>Micromonosporales</taxon>
        <taxon>Micromonosporaceae</taxon>
        <taxon>Plantactinospora</taxon>
    </lineage>
</organism>
<evidence type="ECO:0000256" key="1">
    <source>
        <dbReference type="ARBA" id="ARBA00022801"/>
    </source>
</evidence>
<proteinExistence type="predicted"/>
<accession>A0ABS0H5X1</accession>
<dbReference type="InterPro" id="IPR000073">
    <property type="entry name" value="AB_hydrolase_1"/>
</dbReference>
<evidence type="ECO:0000313" key="4">
    <source>
        <dbReference type="Proteomes" id="UP000638560"/>
    </source>
</evidence>
<dbReference type="PRINTS" id="PR00412">
    <property type="entry name" value="EPOXHYDRLASE"/>
</dbReference>
<comment type="caution">
    <text evidence="3">The sequence shown here is derived from an EMBL/GenBank/DDBJ whole genome shotgun (WGS) entry which is preliminary data.</text>
</comment>
<dbReference type="EMBL" id="JADPUN010000274">
    <property type="protein sequence ID" value="MBF9133512.1"/>
    <property type="molecule type" value="Genomic_DNA"/>
</dbReference>
<evidence type="ECO:0000259" key="2">
    <source>
        <dbReference type="Pfam" id="PF12697"/>
    </source>
</evidence>
<dbReference type="InterPro" id="IPR000639">
    <property type="entry name" value="Epox_hydrolase-like"/>
</dbReference>
<dbReference type="Gene3D" id="3.40.50.1820">
    <property type="entry name" value="alpha/beta hydrolase"/>
    <property type="match status" value="1"/>
</dbReference>
<evidence type="ECO:0000313" key="3">
    <source>
        <dbReference type="EMBL" id="MBF9133512.1"/>
    </source>
</evidence>
<keyword evidence="4" id="KW-1185">Reference proteome</keyword>
<dbReference type="PANTHER" id="PTHR43329">
    <property type="entry name" value="EPOXIDE HYDROLASE"/>
    <property type="match status" value="1"/>
</dbReference>
<sequence>MITTQHLRRPEGRIAYDVQGSGPLVICVPGMAELRQTYRLLVPRLLDAGFRVATIDIRGHGDSDATFTAYDDVALAGDLLALVDELGGPAVVVGNSMGAAAGVIAAAEAPAKVSGLALLGPFVREPEIGAIQKLLIRALFLRPWGPAALLGYYPKWLPGAKPEGYEEHKRRVRDNLRRPGHWQAFVRTSRTSHEPARRRLADVTAPAVVVMGAADVDWADPGAEAEWIGGQLRAEVVMVPEVGHFPQVQAPAVVAAAVTRLVEQTSKT</sequence>
<dbReference type="GO" id="GO:0016787">
    <property type="term" value="F:hydrolase activity"/>
    <property type="evidence" value="ECO:0007669"/>
    <property type="project" value="UniProtKB-KW"/>
</dbReference>
<keyword evidence="1 3" id="KW-0378">Hydrolase</keyword>
<gene>
    <name evidence="3" type="ORF">I0C86_31935</name>
</gene>
<protein>
    <submittedName>
        <fullName evidence="3">Alpha/beta fold hydrolase</fullName>
    </submittedName>
</protein>
<dbReference type="PRINTS" id="PR00111">
    <property type="entry name" value="ABHYDROLASE"/>
</dbReference>
<reference evidence="3 4" key="1">
    <citation type="submission" date="2020-11" db="EMBL/GenBank/DDBJ databases">
        <title>A novel isolate from a Black sea contaminated sediment with potential to produce alkanes: Plantactinospora alkalitolerans sp. nov.</title>
        <authorList>
            <person name="Carro L."/>
            <person name="Veyisoglu A."/>
            <person name="Guven K."/>
            <person name="Schumann P."/>
            <person name="Klenk H.-P."/>
            <person name="Sahin N."/>
        </authorList>
    </citation>
    <scope>NUCLEOTIDE SEQUENCE [LARGE SCALE GENOMIC DNA]</scope>
    <source>
        <strain evidence="3 4">S1510</strain>
    </source>
</reference>
<name>A0ABS0H5X1_9ACTN</name>
<feature type="domain" description="AB hydrolase-1" evidence="2">
    <location>
        <begin position="25"/>
        <end position="257"/>
    </location>
</feature>
<dbReference type="RefSeq" id="WP_196205018.1">
    <property type="nucleotide sequence ID" value="NZ_JADPUN010000274.1"/>
</dbReference>
<dbReference type="SUPFAM" id="SSF53474">
    <property type="entry name" value="alpha/beta-Hydrolases"/>
    <property type="match status" value="1"/>
</dbReference>
<dbReference type="InterPro" id="IPR029058">
    <property type="entry name" value="AB_hydrolase_fold"/>
</dbReference>
<dbReference type="Pfam" id="PF12697">
    <property type="entry name" value="Abhydrolase_6"/>
    <property type="match status" value="1"/>
</dbReference>